<dbReference type="SUPFAM" id="SSF56672">
    <property type="entry name" value="DNA/RNA polymerases"/>
    <property type="match status" value="1"/>
</dbReference>
<evidence type="ECO:0000313" key="4">
    <source>
        <dbReference type="Proteomes" id="UP000825890"/>
    </source>
</evidence>
<protein>
    <recommendedName>
        <fullName evidence="2">Reverse transcriptase domain-containing protein</fullName>
    </recommendedName>
</protein>
<evidence type="ECO:0000256" key="1">
    <source>
        <dbReference type="SAM" id="MobiDB-lite"/>
    </source>
</evidence>
<comment type="caution">
    <text evidence="3">The sequence shown here is derived from an EMBL/GenBank/DDBJ whole genome shotgun (WGS) entry which is preliminary data.</text>
</comment>
<sequence length="1510" mass="170264">MTAPQQATTTTAGGLEASQHATTPPDRYRDAASGGGSPGGGGCVSNSQAAQTRQQPPISGPPGQRQTTNATQTQTIIRKNLKTLTEQIQSHLDTQSTLSPSPTLLLLQQAQQALLHHALRQEESQTLQAIQETLQSRPTPTATTPKTWAQTAQIGHTMPRPQPQASMTISVKMGNQEEREAARKMSHDELRRKLGVQQFKAVQKLPSGDLKVILHREGEKSRLEKDQSWLRAAYPGAQVESPVTQVIVHSIRTSWKPEDANSWVQLDQDNLTWFPDGLKIKKAFWLKNQRAREETNFSSVVMAVQDKQTAREMCKRGITIGSMWGDHKAYSLQCSYKAAAKTKARAFSEWFKKQWEAASGPTQGGNATEPTALKRKAPPAEPPQRDVRRRRTHREKQKCPKKTWTSTQLSSSPKYLMSNQTMTIYQHNVNRSNTTQTLLLDSQAAREATVIALQEPWLNTTSGKTKAKKGYHIVLPPQPNPRVAMLVSDKIGTTNWKPLFYGTGDLVTIQLQTPAGPISIHNCYNPSGPTSHRQDGTLPALQEALTQPQEDISTNHIVLGDFNLHHPRWGGNTTQAQHIMADKLIETVAEAHLQLALEPGTITWERHMASCQTLDLVFVSLSLQNLIQECKALPEETHSSDHIPIRTTLCINLYGLPKQGQRKQWKAANWTQIQSLISQETNQLNQFPVNTREHLDTLAKGIQSSIQRVVEETVPTARPSSYAQMAWTQECRDATKLARRMRREWRESKTEWSHEQYLKASHARSKVVRREQNLAWRRLIREVTEDPKKIWKMAKWAREGPNQGHQLPHFPDLADPEHNGDTNEGKAAILAKHFFPNPRDADLSDIQHTQLPPQFQMETEVNSEEVKGILKKLPSNKAPGPDQIPNLLLKECRDQLAPILAKLFTACLRIAYHPKPFKHSTTVVLRKPQKPDYTKPGAYRPIALLNTIAKVLEAVVARRISKETEERKLLPEEQMGARPGRSTTSALDLITEQVRTIWKAKPGAVASMLCLDISGAFDKVSHQRLLHNIRMKGFPDHIVSFVQSFLQDRTTCLRLGGFMDQPRPQNTGIPQGSTLSPILFLFFASTLLPTLHEGNTSAMGFVDDSNILTYSISTEENCRQLEKAHQKCEQWAKKHGAEFAPQKYQLIHFTRSRKHNLKATVQIQGFDGEPLPSLRLLGVWVDTKLKWGPHIKKAAEKGANQMQSLQRMCKSTWGASFQRARHLYTAVVRPAITFGCQVWSNPEGTQGYCRNLTKPIEKIQREAMKNITGAYRSVATAVLEKEANIAPLHLYTQDLARQAAKKQDNQPAYQYIKNRCREIRRQAQAGRRTRHPAAPTQTRQEEILQLVQGQETTMQTHLGHKAWWAKHQWNRKWEREKEGRRTRAGGEQPPAWTTTTSSTVGLALHKGLTRPESTMVTLLRTGHIGMRQYLAKRRVPGYTPDCDCGQGHETPKHVCMFCPRWAERRHLLFQAGGSTNWKDLANTKRGLHATAKWLIQEGVLEQFSLVGKED</sequence>
<accession>A0A9P3CWZ2</accession>
<dbReference type="Pfam" id="PF00078">
    <property type="entry name" value="RVT_1"/>
    <property type="match status" value="1"/>
</dbReference>
<proteinExistence type="predicted"/>
<dbReference type="InterPro" id="IPR036691">
    <property type="entry name" value="Endo/exonu/phosph_ase_sf"/>
</dbReference>
<dbReference type="PANTHER" id="PTHR33481:SF1">
    <property type="entry name" value="ENDONUCLEASE_EXONUCLEASE_PHOSPHATASE DOMAIN-CONTAINING PROTEIN-RELATED"/>
    <property type="match status" value="1"/>
</dbReference>
<feature type="compositionally biased region" description="Polar residues" evidence="1">
    <location>
        <begin position="44"/>
        <end position="57"/>
    </location>
</feature>
<keyword evidence="4" id="KW-1185">Reference proteome</keyword>
<dbReference type="Pfam" id="PF14529">
    <property type="entry name" value="Exo_endo_phos_2"/>
    <property type="match status" value="1"/>
</dbReference>
<feature type="compositionally biased region" description="Low complexity" evidence="1">
    <location>
        <begin position="1"/>
        <end position="12"/>
    </location>
</feature>
<feature type="region of interest" description="Disordered" evidence="1">
    <location>
        <begin position="1375"/>
        <end position="1398"/>
    </location>
</feature>
<dbReference type="PROSITE" id="PS50878">
    <property type="entry name" value="RT_POL"/>
    <property type="match status" value="1"/>
</dbReference>
<dbReference type="Gene3D" id="3.60.10.10">
    <property type="entry name" value="Endonuclease/exonuclease/phosphatase"/>
    <property type="match status" value="1"/>
</dbReference>
<dbReference type="RefSeq" id="XP_044660415.1">
    <property type="nucleotide sequence ID" value="XM_044804480.1"/>
</dbReference>
<feature type="compositionally biased region" description="Basic residues" evidence="1">
    <location>
        <begin position="387"/>
        <end position="401"/>
    </location>
</feature>
<feature type="compositionally biased region" description="Gly residues" evidence="1">
    <location>
        <begin position="33"/>
        <end position="43"/>
    </location>
</feature>
<dbReference type="InterPro" id="IPR043502">
    <property type="entry name" value="DNA/RNA_pol_sf"/>
</dbReference>
<dbReference type="GeneID" id="68294649"/>
<dbReference type="EMBL" id="BOLY01000006">
    <property type="protein sequence ID" value="GIZ45928.1"/>
    <property type="molecule type" value="Genomic_DNA"/>
</dbReference>
<dbReference type="Proteomes" id="UP000825890">
    <property type="component" value="Unassembled WGS sequence"/>
</dbReference>
<evidence type="ECO:0000313" key="3">
    <source>
        <dbReference type="EMBL" id="GIZ45928.1"/>
    </source>
</evidence>
<dbReference type="OrthoDB" id="3695143at2759"/>
<dbReference type="CDD" id="cd01650">
    <property type="entry name" value="RT_nLTR_like"/>
    <property type="match status" value="1"/>
</dbReference>
<dbReference type="PANTHER" id="PTHR33481">
    <property type="entry name" value="REVERSE TRANSCRIPTASE"/>
    <property type="match status" value="1"/>
</dbReference>
<feature type="domain" description="Reverse transcriptase" evidence="2">
    <location>
        <begin position="906"/>
        <end position="1181"/>
    </location>
</feature>
<evidence type="ECO:0000259" key="2">
    <source>
        <dbReference type="PROSITE" id="PS50878"/>
    </source>
</evidence>
<name>A0A9P3CWZ2_9PEZI</name>
<feature type="region of interest" description="Disordered" evidence="1">
    <location>
        <begin position="357"/>
        <end position="407"/>
    </location>
</feature>
<dbReference type="InterPro" id="IPR005135">
    <property type="entry name" value="Endo/exonuclease/phosphatase"/>
</dbReference>
<feature type="region of interest" description="Disordered" evidence="1">
    <location>
        <begin position="1"/>
        <end position="72"/>
    </location>
</feature>
<feature type="compositionally biased region" description="Polar residues" evidence="1">
    <location>
        <begin position="360"/>
        <end position="369"/>
    </location>
</feature>
<dbReference type="SUPFAM" id="SSF56219">
    <property type="entry name" value="DNase I-like"/>
    <property type="match status" value="1"/>
</dbReference>
<gene>
    <name evidence="3" type="ORF">CKM354_000907400</name>
</gene>
<reference evidence="3 4" key="1">
    <citation type="submission" date="2021-01" db="EMBL/GenBank/DDBJ databases">
        <title>Cercospora kikuchii MAFF 305040 whole genome shotgun sequence.</title>
        <authorList>
            <person name="Kashiwa T."/>
            <person name="Suzuki T."/>
        </authorList>
    </citation>
    <scope>NUCLEOTIDE SEQUENCE [LARGE SCALE GENOMIC DNA]</scope>
    <source>
        <strain evidence="3 4">MAFF 305040</strain>
    </source>
</reference>
<dbReference type="GO" id="GO:0003824">
    <property type="term" value="F:catalytic activity"/>
    <property type="evidence" value="ECO:0007669"/>
    <property type="project" value="InterPro"/>
</dbReference>
<dbReference type="InterPro" id="IPR000477">
    <property type="entry name" value="RT_dom"/>
</dbReference>
<organism evidence="3 4">
    <name type="scientific">Cercospora kikuchii</name>
    <dbReference type="NCBI Taxonomy" id="84275"/>
    <lineage>
        <taxon>Eukaryota</taxon>
        <taxon>Fungi</taxon>
        <taxon>Dikarya</taxon>
        <taxon>Ascomycota</taxon>
        <taxon>Pezizomycotina</taxon>
        <taxon>Dothideomycetes</taxon>
        <taxon>Dothideomycetidae</taxon>
        <taxon>Mycosphaerellales</taxon>
        <taxon>Mycosphaerellaceae</taxon>
        <taxon>Cercospora</taxon>
    </lineage>
</organism>